<sequence>MKIKSLHLSQTQWFIILWLVGFFALAIIAGLFRLLLMFAY</sequence>
<dbReference type="RefSeq" id="WP_005154018.1">
    <property type="nucleotide sequence ID" value="NZ_ASQH01000015.1"/>
</dbReference>
<name>A0A829HM83_9GAMM</name>
<keyword evidence="1" id="KW-0472">Membrane</keyword>
<reference evidence="2 3" key="1">
    <citation type="submission" date="2013-06" db="EMBL/GenBank/DDBJ databases">
        <title>The Genome Sequence of Acinetobacter gyllenbergii CIP 110306.</title>
        <authorList>
            <consortium name="The Broad Institute Genome Sequencing Platform"/>
            <consortium name="The Broad Institute Genome Sequencing Center for Infectious Disease"/>
            <person name="Cerqueira G."/>
            <person name="Feldgarden M."/>
            <person name="Courvalin P."/>
            <person name="Perichon B."/>
            <person name="Grillot-Courvalin C."/>
            <person name="Clermont D."/>
            <person name="Rocha E."/>
            <person name="Yoon E.-J."/>
            <person name="Nemec A."/>
            <person name="Young S.K."/>
            <person name="Zeng Q."/>
            <person name="Gargeya S."/>
            <person name="Fitzgerald M."/>
            <person name="Abouelleil A."/>
            <person name="Alvarado L."/>
            <person name="Berlin A.M."/>
            <person name="Chapman S.B."/>
            <person name="Dewar J."/>
            <person name="Goldberg J."/>
            <person name="Griggs A."/>
            <person name="Gujja S."/>
            <person name="Hansen M."/>
            <person name="Howarth C."/>
            <person name="Imamovic A."/>
            <person name="Larimer J."/>
            <person name="McCowan C."/>
            <person name="Murphy C."/>
            <person name="Pearson M."/>
            <person name="Priest M."/>
            <person name="Roberts A."/>
            <person name="Saif S."/>
            <person name="Shea T."/>
            <person name="Sykes S."/>
            <person name="Wortman J."/>
            <person name="Nusbaum C."/>
            <person name="Birren B."/>
        </authorList>
    </citation>
    <scope>NUCLEOTIDE SEQUENCE [LARGE SCALE GENOMIC DNA]</scope>
    <source>
        <strain evidence="2 3">CIP 110306</strain>
    </source>
</reference>
<keyword evidence="1" id="KW-0812">Transmembrane</keyword>
<evidence type="ECO:0000313" key="2">
    <source>
        <dbReference type="EMBL" id="EPF93363.1"/>
    </source>
</evidence>
<evidence type="ECO:0000313" key="3">
    <source>
        <dbReference type="Proteomes" id="UP000014523"/>
    </source>
</evidence>
<dbReference type="AlphaFoldDB" id="A0A829HM83"/>
<evidence type="ECO:0000256" key="1">
    <source>
        <dbReference type="SAM" id="Phobius"/>
    </source>
</evidence>
<dbReference type="Proteomes" id="UP000014523">
    <property type="component" value="Unassembled WGS sequence"/>
</dbReference>
<keyword evidence="1" id="KW-1133">Transmembrane helix</keyword>
<feature type="transmembrane region" description="Helical" evidence="1">
    <location>
        <begin position="12"/>
        <end position="36"/>
    </location>
</feature>
<protein>
    <recommendedName>
        <fullName evidence="4">DUF2474 domain-containing protein</fullName>
    </recommendedName>
</protein>
<dbReference type="GeneID" id="76469684"/>
<dbReference type="EMBL" id="ATGG01000003">
    <property type="protein sequence ID" value="EPF93363.1"/>
    <property type="molecule type" value="Genomic_DNA"/>
</dbReference>
<keyword evidence="3" id="KW-1185">Reference proteome</keyword>
<accession>A0A829HM83</accession>
<comment type="caution">
    <text evidence="2">The sequence shown here is derived from an EMBL/GenBank/DDBJ whole genome shotgun (WGS) entry which is preliminary data.</text>
</comment>
<evidence type="ECO:0008006" key="4">
    <source>
        <dbReference type="Google" id="ProtNLM"/>
    </source>
</evidence>
<organism evidence="2 3">
    <name type="scientific">Acinetobacter gyllenbergii CIP 110306 = MTCC 11365</name>
    <dbReference type="NCBI Taxonomy" id="1217657"/>
    <lineage>
        <taxon>Bacteria</taxon>
        <taxon>Pseudomonadati</taxon>
        <taxon>Pseudomonadota</taxon>
        <taxon>Gammaproteobacteria</taxon>
        <taxon>Moraxellales</taxon>
        <taxon>Moraxellaceae</taxon>
        <taxon>Acinetobacter</taxon>
    </lineage>
</organism>
<proteinExistence type="predicted"/>
<gene>
    <name evidence="2" type="ORF">F957_00159</name>
</gene>